<dbReference type="Gene3D" id="3.30.540.10">
    <property type="entry name" value="Fructose-1,6-Bisphosphatase, subunit A, domain 1"/>
    <property type="match status" value="1"/>
</dbReference>
<evidence type="ECO:0000313" key="3">
    <source>
        <dbReference type="EMBL" id="AIC27925.1"/>
    </source>
</evidence>
<feature type="binding site" evidence="2">
    <location>
        <position position="111"/>
    </location>
    <ligand>
        <name>Mg(2+)</name>
        <dbReference type="ChEBI" id="CHEBI:18420"/>
        <label>1</label>
        <note>catalytic</note>
    </ligand>
</feature>
<dbReference type="PRINTS" id="PR00377">
    <property type="entry name" value="IMPHPHTASES"/>
</dbReference>
<dbReference type="InterPro" id="IPR000760">
    <property type="entry name" value="Inositol_monophosphatase-like"/>
</dbReference>
<dbReference type="PANTHER" id="PTHR20854">
    <property type="entry name" value="INOSITOL MONOPHOSPHATASE"/>
    <property type="match status" value="1"/>
</dbReference>
<organism evidence="3 4">
    <name type="scientific">Rhizobium etli bv. mimosae str. IE4771</name>
    <dbReference type="NCBI Taxonomy" id="1432050"/>
    <lineage>
        <taxon>Bacteria</taxon>
        <taxon>Pseudomonadati</taxon>
        <taxon>Pseudomonadota</taxon>
        <taxon>Alphaproteobacteria</taxon>
        <taxon>Hyphomicrobiales</taxon>
        <taxon>Rhizobiaceae</taxon>
        <taxon>Rhizobium/Agrobacterium group</taxon>
        <taxon>Rhizobium</taxon>
    </lineage>
</organism>
<evidence type="ECO:0000256" key="2">
    <source>
        <dbReference type="PIRSR" id="PIRSR600760-2"/>
    </source>
</evidence>
<dbReference type="Proteomes" id="UP000027180">
    <property type="component" value="Chromosome"/>
</dbReference>
<gene>
    <name evidence="3" type="ORF">IE4771_CH02827</name>
</gene>
<proteinExistence type="inferred from homology"/>
<dbReference type="SUPFAM" id="SSF56655">
    <property type="entry name" value="Carbohydrate phosphatase"/>
    <property type="match status" value="1"/>
</dbReference>
<dbReference type="KEGG" id="rei:IE4771_CH02827"/>
<dbReference type="AlphaFoldDB" id="A0A060I7K0"/>
<accession>A0A060I7K0</accession>
<dbReference type="GO" id="GO:0008934">
    <property type="term" value="F:inositol monophosphate 1-phosphatase activity"/>
    <property type="evidence" value="ECO:0007669"/>
    <property type="project" value="TreeGrafter"/>
</dbReference>
<dbReference type="GO" id="GO:0007165">
    <property type="term" value="P:signal transduction"/>
    <property type="evidence" value="ECO:0007669"/>
    <property type="project" value="TreeGrafter"/>
</dbReference>
<dbReference type="Gene3D" id="3.40.190.80">
    <property type="match status" value="1"/>
</dbReference>
<evidence type="ECO:0000313" key="4">
    <source>
        <dbReference type="Proteomes" id="UP000027180"/>
    </source>
</evidence>
<comment type="cofactor">
    <cofactor evidence="2">
        <name>Mg(2+)</name>
        <dbReference type="ChEBI" id="CHEBI:18420"/>
    </cofactor>
</comment>
<feature type="binding site" evidence="2">
    <location>
        <position position="237"/>
    </location>
    <ligand>
        <name>Mg(2+)</name>
        <dbReference type="ChEBI" id="CHEBI:18420"/>
        <label>1</label>
        <note>catalytic</note>
    </ligand>
</feature>
<reference evidence="3 4" key="1">
    <citation type="submission" date="2013-12" db="EMBL/GenBank/DDBJ databases">
        <title>Complete genome sequence of Rhizobium etli bv. mimosae IE4771.</title>
        <authorList>
            <person name="Bustos P."/>
            <person name="Santamaria R.I."/>
            <person name="Lozano L."/>
            <person name="Ormeno-Orrillo E."/>
            <person name="Rogel M.A."/>
            <person name="Romero D."/>
            <person name="Cevallos M.A."/>
            <person name="Martinez-Romero E."/>
            <person name="Gonzalez V."/>
        </authorList>
    </citation>
    <scope>NUCLEOTIDE SEQUENCE [LARGE SCALE GENOMIC DNA]</scope>
    <source>
        <strain evidence="3 4">IE4771</strain>
    </source>
</reference>
<protein>
    <submittedName>
        <fullName evidence="3">Inositol monophosphatase protein</fullName>
    </submittedName>
</protein>
<evidence type="ECO:0000256" key="1">
    <source>
        <dbReference type="ARBA" id="ARBA00009759"/>
    </source>
</evidence>
<name>A0A060I7K0_RHIET</name>
<dbReference type="HOGENOM" id="CLU_044118_6_0_5"/>
<comment type="similarity">
    <text evidence="1">Belongs to the inositol monophosphatase superfamily.</text>
</comment>
<dbReference type="PANTHER" id="PTHR20854:SF4">
    <property type="entry name" value="INOSITOL-1-MONOPHOSPHATASE-RELATED"/>
    <property type="match status" value="1"/>
</dbReference>
<keyword evidence="2" id="KW-0460">Magnesium</keyword>
<dbReference type="Pfam" id="PF00459">
    <property type="entry name" value="Inositol_P"/>
    <property type="match status" value="1"/>
</dbReference>
<sequence length="288" mass="30936">MRAVKAAEPARGFSGISDSLFAALMQNMREAAEAEILPRFLGVTAEGIRTKTAPDDLVTDADIGAERRLTEAFSARFPKALLVGEEAVSADPSILSRLADADLAVIIDPVDGTWNFAHGVPLFGMIVAIVSGGQTVAGLIHYPVTGDFLAARQGEGAWHIARNGIETRLSVALPSPLGEMHGFVPLQMFPAEDQPVYAQRLLRFARTTTWRCSAHEYRMVATGAMSFSLNAELKPWDHAAGVLIHREAGGYGALLTGEAYRPAMSVGRLLLAPDAESWEAIRRVLSEG</sequence>
<feature type="binding site" evidence="2">
    <location>
        <position position="85"/>
    </location>
    <ligand>
        <name>Mg(2+)</name>
        <dbReference type="ChEBI" id="CHEBI:18420"/>
        <label>1</label>
        <note>catalytic</note>
    </ligand>
</feature>
<feature type="binding site" evidence="2">
    <location>
        <position position="108"/>
    </location>
    <ligand>
        <name>Mg(2+)</name>
        <dbReference type="ChEBI" id="CHEBI:18420"/>
        <label>1</label>
        <note>catalytic</note>
    </ligand>
</feature>
<keyword evidence="2" id="KW-0479">Metal-binding</keyword>
<dbReference type="GO" id="GO:0046872">
    <property type="term" value="F:metal ion binding"/>
    <property type="evidence" value="ECO:0007669"/>
    <property type="project" value="UniProtKB-KW"/>
</dbReference>
<dbReference type="GO" id="GO:0006020">
    <property type="term" value="P:inositol metabolic process"/>
    <property type="evidence" value="ECO:0007669"/>
    <property type="project" value="TreeGrafter"/>
</dbReference>
<dbReference type="OrthoDB" id="9785695at2"/>
<dbReference type="EMBL" id="CP006986">
    <property type="protein sequence ID" value="AIC27925.1"/>
    <property type="molecule type" value="Genomic_DNA"/>
</dbReference>